<proteinExistence type="predicted"/>
<organism evidence="1 2">
    <name type="scientific">Corynespora cassiicola Philippines</name>
    <dbReference type="NCBI Taxonomy" id="1448308"/>
    <lineage>
        <taxon>Eukaryota</taxon>
        <taxon>Fungi</taxon>
        <taxon>Dikarya</taxon>
        <taxon>Ascomycota</taxon>
        <taxon>Pezizomycotina</taxon>
        <taxon>Dothideomycetes</taxon>
        <taxon>Pleosporomycetidae</taxon>
        <taxon>Pleosporales</taxon>
        <taxon>Corynesporascaceae</taxon>
        <taxon>Corynespora</taxon>
    </lineage>
</organism>
<protein>
    <submittedName>
        <fullName evidence="1">Uncharacterized protein</fullName>
    </submittedName>
</protein>
<dbReference type="Proteomes" id="UP000240883">
    <property type="component" value="Unassembled WGS sequence"/>
</dbReference>
<gene>
    <name evidence="1" type="ORF">BS50DRAFT_338008</name>
</gene>
<evidence type="ECO:0000313" key="2">
    <source>
        <dbReference type="Proteomes" id="UP000240883"/>
    </source>
</evidence>
<sequence length="223" mass="23918">MTSRHCRRPQLTCTLCLAPRSAQIYCLGRPSSILHPQPSPAARLTTLDGYLPLRAVKRRVSTAPEAPTTAALGSPELQRPPAPFTVCGTGAHAPIAGRPSVMGLGAQLHGEGWVLVLVLVLVLVSCGNGPRSCVCRVWGRAESSGLHRRPTCVGSRRHRLYSSTTWNDAMGGRRAVKTGHPWLRMGSTCGASLNPALACPFLPVCETRRSEMHPFSPNTQASQ</sequence>
<evidence type="ECO:0000313" key="1">
    <source>
        <dbReference type="EMBL" id="PSN69268.1"/>
    </source>
</evidence>
<dbReference type="EMBL" id="KZ678133">
    <property type="protein sequence ID" value="PSN69268.1"/>
    <property type="molecule type" value="Genomic_DNA"/>
</dbReference>
<keyword evidence="2" id="KW-1185">Reference proteome</keyword>
<name>A0A2T2NW02_CORCC</name>
<dbReference type="AlphaFoldDB" id="A0A2T2NW02"/>
<reference evidence="1 2" key="1">
    <citation type="journal article" date="2018" name="Front. Microbiol.">
        <title>Genome-Wide Analysis of Corynespora cassiicola Leaf Fall Disease Putative Effectors.</title>
        <authorList>
            <person name="Lopez D."/>
            <person name="Ribeiro S."/>
            <person name="Label P."/>
            <person name="Fumanal B."/>
            <person name="Venisse J.S."/>
            <person name="Kohler A."/>
            <person name="de Oliveira R.R."/>
            <person name="Labutti K."/>
            <person name="Lipzen A."/>
            <person name="Lail K."/>
            <person name="Bauer D."/>
            <person name="Ohm R.A."/>
            <person name="Barry K.W."/>
            <person name="Spatafora J."/>
            <person name="Grigoriev I.V."/>
            <person name="Martin F.M."/>
            <person name="Pujade-Renaud V."/>
        </authorList>
    </citation>
    <scope>NUCLEOTIDE SEQUENCE [LARGE SCALE GENOMIC DNA]</scope>
    <source>
        <strain evidence="1 2">Philippines</strain>
    </source>
</reference>
<accession>A0A2T2NW02</accession>